<evidence type="ECO:0000256" key="1">
    <source>
        <dbReference type="SAM" id="MobiDB-lite"/>
    </source>
</evidence>
<dbReference type="AlphaFoldDB" id="A0AAV7VN29"/>
<reference evidence="2" key="1">
    <citation type="journal article" date="2022" name="bioRxiv">
        <title>Sequencing and chromosome-scale assembly of the giantPleurodeles waltlgenome.</title>
        <authorList>
            <person name="Brown T."/>
            <person name="Elewa A."/>
            <person name="Iarovenko S."/>
            <person name="Subramanian E."/>
            <person name="Araus A.J."/>
            <person name="Petzold A."/>
            <person name="Susuki M."/>
            <person name="Suzuki K.-i.T."/>
            <person name="Hayashi T."/>
            <person name="Toyoda A."/>
            <person name="Oliveira C."/>
            <person name="Osipova E."/>
            <person name="Leigh N.D."/>
            <person name="Simon A."/>
            <person name="Yun M.H."/>
        </authorList>
    </citation>
    <scope>NUCLEOTIDE SEQUENCE</scope>
    <source>
        <strain evidence="2">20211129_DDA</strain>
        <tissue evidence="2">Liver</tissue>
    </source>
</reference>
<feature type="region of interest" description="Disordered" evidence="1">
    <location>
        <begin position="17"/>
        <end position="69"/>
    </location>
</feature>
<evidence type="ECO:0000313" key="2">
    <source>
        <dbReference type="EMBL" id="KAJ1203060.1"/>
    </source>
</evidence>
<name>A0AAV7VN29_PLEWA</name>
<organism evidence="2 3">
    <name type="scientific">Pleurodeles waltl</name>
    <name type="common">Iberian ribbed newt</name>
    <dbReference type="NCBI Taxonomy" id="8319"/>
    <lineage>
        <taxon>Eukaryota</taxon>
        <taxon>Metazoa</taxon>
        <taxon>Chordata</taxon>
        <taxon>Craniata</taxon>
        <taxon>Vertebrata</taxon>
        <taxon>Euteleostomi</taxon>
        <taxon>Amphibia</taxon>
        <taxon>Batrachia</taxon>
        <taxon>Caudata</taxon>
        <taxon>Salamandroidea</taxon>
        <taxon>Salamandridae</taxon>
        <taxon>Pleurodelinae</taxon>
        <taxon>Pleurodeles</taxon>
    </lineage>
</organism>
<evidence type="ECO:0000313" key="3">
    <source>
        <dbReference type="Proteomes" id="UP001066276"/>
    </source>
</evidence>
<keyword evidence="3" id="KW-1185">Reference proteome</keyword>
<protein>
    <submittedName>
        <fullName evidence="2">Uncharacterized protein</fullName>
    </submittedName>
</protein>
<comment type="caution">
    <text evidence="2">The sequence shown here is derived from an EMBL/GenBank/DDBJ whole genome shotgun (WGS) entry which is preliminary data.</text>
</comment>
<gene>
    <name evidence="2" type="ORF">NDU88_006855</name>
</gene>
<feature type="compositionally biased region" description="Polar residues" evidence="1">
    <location>
        <begin position="22"/>
        <end position="40"/>
    </location>
</feature>
<proteinExistence type="predicted"/>
<dbReference type="EMBL" id="JANPWB010000003">
    <property type="protein sequence ID" value="KAJ1203060.1"/>
    <property type="molecule type" value="Genomic_DNA"/>
</dbReference>
<accession>A0AAV7VN29</accession>
<sequence length="124" mass="13346">MSQSRLLSGPSVGIRSRLVTEGQAQSQGLTLGSAAHSSPEQSRRHDSSPVPGVAPSHLRLRQDKIRPLTAGAPFRSAPELLGPRLPRTCHFLFSVAHRMQVVVWLVFSTGRASPSHSSGAYSRV</sequence>
<dbReference type="Proteomes" id="UP001066276">
    <property type="component" value="Chromosome 2_1"/>
</dbReference>